<dbReference type="GO" id="GO:0046872">
    <property type="term" value="F:metal ion binding"/>
    <property type="evidence" value="ECO:0007669"/>
    <property type="project" value="UniProtKB-UniRule"/>
</dbReference>
<evidence type="ECO:0000256" key="14">
    <source>
        <dbReference type="ARBA" id="ARBA00025153"/>
    </source>
</evidence>
<comment type="function">
    <text evidence="17">Catalyzes the dehydration of the S-form of NAD(P)HX at the expense of ADP, which is converted to AMP. Together with NAD(P)HX epimerase, which catalyzes the epimerization of the S- and R-forms, the enzyme allows the repair of both epimers of NAD(P)HX, a damaged form of NAD(P)H that is a result of enzymatic or heat-dependent hydration.</text>
</comment>
<comment type="catalytic activity">
    <reaction evidence="16 17 19">
        <text>(6S)-NADPHX + ADP = AMP + phosphate + NADPH + H(+)</text>
        <dbReference type="Rhea" id="RHEA:32235"/>
        <dbReference type="ChEBI" id="CHEBI:15378"/>
        <dbReference type="ChEBI" id="CHEBI:43474"/>
        <dbReference type="ChEBI" id="CHEBI:57783"/>
        <dbReference type="ChEBI" id="CHEBI:64076"/>
        <dbReference type="ChEBI" id="CHEBI:456215"/>
        <dbReference type="ChEBI" id="CHEBI:456216"/>
        <dbReference type="EC" id="4.2.1.136"/>
    </reaction>
</comment>
<feature type="binding site" evidence="17">
    <location>
        <position position="327"/>
    </location>
    <ligand>
        <name>(6S)-NADPHX</name>
        <dbReference type="ChEBI" id="CHEBI:64076"/>
    </ligand>
</feature>
<comment type="similarity">
    <text evidence="4 19">In the C-terminal section; belongs to the NnrD/CARKD family.</text>
</comment>
<dbReference type="NCBIfam" id="TIGR00196">
    <property type="entry name" value="yjeF_cterm"/>
    <property type="match status" value="1"/>
</dbReference>
<evidence type="ECO:0000256" key="1">
    <source>
        <dbReference type="ARBA" id="ARBA00000013"/>
    </source>
</evidence>
<dbReference type="SUPFAM" id="SSF64153">
    <property type="entry name" value="YjeF N-terminal domain-like"/>
    <property type="match status" value="1"/>
</dbReference>
<evidence type="ECO:0000256" key="2">
    <source>
        <dbReference type="ARBA" id="ARBA00000909"/>
    </source>
</evidence>
<organism evidence="20 21">
    <name type="scientific">Piscirickettsia salmonis</name>
    <dbReference type="NCBI Taxonomy" id="1238"/>
    <lineage>
        <taxon>Bacteria</taxon>
        <taxon>Pseudomonadati</taxon>
        <taxon>Pseudomonadota</taxon>
        <taxon>Gammaproteobacteria</taxon>
        <taxon>Thiotrichales</taxon>
        <taxon>Piscirickettsiaceae</taxon>
        <taxon>Piscirickettsia</taxon>
    </lineage>
</organism>
<dbReference type="AlphaFoldDB" id="A0A1L6TF68"/>
<dbReference type="GO" id="GO:0046496">
    <property type="term" value="P:nicotinamide nucleotide metabolic process"/>
    <property type="evidence" value="ECO:0007669"/>
    <property type="project" value="UniProtKB-UniRule"/>
</dbReference>
<evidence type="ECO:0000256" key="9">
    <source>
        <dbReference type="ARBA" id="ARBA00022958"/>
    </source>
</evidence>
<feature type="binding site" evidence="17">
    <location>
        <position position="263"/>
    </location>
    <ligand>
        <name>(6S)-NADPHX</name>
        <dbReference type="ChEBI" id="CHEBI:64076"/>
    </ligand>
</feature>
<dbReference type="InterPro" id="IPR030677">
    <property type="entry name" value="Nnr"/>
</dbReference>
<dbReference type="GO" id="GO:0052855">
    <property type="term" value="F:ADP-dependent NAD(P)H-hydrate dehydratase activity"/>
    <property type="evidence" value="ECO:0007669"/>
    <property type="project" value="UniProtKB-UniRule"/>
</dbReference>
<dbReference type="Pfam" id="PF01256">
    <property type="entry name" value="Carb_kinase"/>
    <property type="match status" value="1"/>
</dbReference>
<feature type="binding site" evidence="18">
    <location>
        <position position="141"/>
    </location>
    <ligand>
        <name>(6S)-NADPHX</name>
        <dbReference type="ChEBI" id="CHEBI:64076"/>
    </ligand>
</feature>
<evidence type="ECO:0000256" key="5">
    <source>
        <dbReference type="ARBA" id="ARBA00022723"/>
    </source>
</evidence>
<name>A0A1L6TF68_PISSA</name>
<reference evidence="20 21" key="1">
    <citation type="journal article" date="2014" name="Genome Announc.">
        <title>Comparative Genome Analysis of Two Isolates of the Fish Pathogen Piscirickettsia salmonis from Different Hosts Reveals Major Differences in Virulence-Associated Secretion Systems.</title>
        <authorList>
            <person name="Bohle H."/>
            <person name="Henriquez P."/>
            <person name="Grothusen H."/>
            <person name="Navas E."/>
            <person name="Sandoval A."/>
            <person name="Bustamante F."/>
            <person name="Bustos P."/>
            <person name="Mancilla M."/>
        </authorList>
    </citation>
    <scope>NUCLEOTIDE SEQUENCE [LARGE SCALE GENOMIC DNA]</scope>
    <source>
        <strain evidence="21">B1-32597</strain>
    </source>
</reference>
<dbReference type="Gene3D" id="3.40.50.10260">
    <property type="entry name" value="YjeF N-terminal domain"/>
    <property type="match status" value="1"/>
</dbReference>
<evidence type="ECO:0000256" key="8">
    <source>
        <dbReference type="ARBA" id="ARBA00022857"/>
    </source>
</evidence>
<comment type="function">
    <text evidence="18">Catalyzes the epimerization of the S- and R-forms of NAD(P)HX, a damaged form of NAD(P)H that is a result of enzymatic or heat-dependent hydration. This is a prerequisite for the S-specific NAD(P)H-hydrate dehydratase to allow the repair of both epimers of NAD(P)HX.</text>
</comment>
<dbReference type="InterPro" id="IPR036652">
    <property type="entry name" value="YjeF_N_dom_sf"/>
</dbReference>
<evidence type="ECO:0000256" key="13">
    <source>
        <dbReference type="ARBA" id="ARBA00023268"/>
    </source>
</evidence>
<keyword evidence="5 18" id="KW-0479">Metal-binding</keyword>
<comment type="function">
    <text evidence="14 19">Bifunctional enzyme that catalyzes the epimerization of the S- and R-forms of NAD(P)HX and the dehydration of the S-form of NAD(P)HX at the expense of ADP, which is converted to AMP. This allows the repair of both epimers of NAD(P)HX, a damaged form of NAD(P)H that is a result of enzymatic or heat-dependent hydration.</text>
</comment>
<dbReference type="InterPro" id="IPR029056">
    <property type="entry name" value="Ribokinase-like"/>
</dbReference>
<evidence type="ECO:0000313" key="21">
    <source>
        <dbReference type="Proteomes" id="UP000029558"/>
    </source>
</evidence>
<evidence type="ECO:0000256" key="4">
    <source>
        <dbReference type="ARBA" id="ARBA00009524"/>
    </source>
</evidence>
<evidence type="ECO:0000313" key="20">
    <source>
        <dbReference type="EMBL" id="ALB24140.1"/>
    </source>
</evidence>
<dbReference type="EC" id="4.2.1.136" evidence="19"/>
<evidence type="ECO:0000256" key="19">
    <source>
        <dbReference type="PIRNR" id="PIRNR017184"/>
    </source>
</evidence>
<dbReference type="RefSeq" id="WP_017378149.1">
    <property type="nucleotide sequence ID" value="NZ_CP012508.1"/>
</dbReference>
<protein>
    <recommendedName>
        <fullName evidence="19">Bifunctional NAD(P)H-hydrate repair enzyme</fullName>
    </recommendedName>
    <alternativeName>
        <fullName evidence="19">Nicotinamide nucleotide repair protein</fullName>
    </alternativeName>
    <domain>
        <recommendedName>
            <fullName evidence="19">ADP-dependent (S)-NAD(P)H-hydrate dehydratase</fullName>
            <ecNumber evidence="19">4.2.1.136</ecNumber>
        </recommendedName>
        <alternativeName>
            <fullName evidence="19">ADP-dependent NAD(P)HX dehydratase</fullName>
        </alternativeName>
    </domain>
    <domain>
        <recommendedName>
            <fullName evidence="19">NAD(P)H-hydrate epimerase</fullName>
            <ecNumber evidence="19">5.1.99.6</ecNumber>
        </recommendedName>
    </domain>
</protein>
<gene>
    <name evidence="18" type="primary">nnrE</name>
    <name evidence="17" type="synonym">nnrD</name>
    <name evidence="20" type="ORF">KU39_2965</name>
</gene>
<dbReference type="PANTHER" id="PTHR12592">
    <property type="entry name" value="ATP-DEPENDENT (S)-NAD(P)H-HYDRATE DEHYDRATASE FAMILY MEMBER"/>
    <property type="match status" value="1"/>
</dbReference>
<dbReference type="InterPro" id="IPR000631">
    <property type="entry name" value="CARKD"/>
</dbReference>
<evidence type="ECO:0000256" key="18">
    <source>
        <dbReference type="HAMAP-Rule" id="MF_01966"/>
    </source>
</evidence>
<keyword evidence="7 17" id="KW-0067">ATP-binding</keyword>
<dbReference type="PIRSF" id="PIRSF017184">
    <property type="entry name" value="Nnr"/>
    <property type="match status" value="1"/>
</dbReference>
<comment type="similarity">
    <text evidence="17">Belongs to the NnrD/CARKD family.</text>
</comment>
<evidence type="ECO:0000256" key="3">
    <source>
        <dbReference type="ARBA" id="ARBA00006001"/>
    </source>
</evidence>
<feature type="binding site" evidence="17">
    <location>
        <position position="444"/>
    </location>
    <ligand>
        <name>AMP</name>
        <dbReference type="ChEBI" id="CHEBI:456215"/>
    </ligand>
</feature>
<comment type="caution">
    <text evidence="18">Lacks conserved residue(s) required for the propagation of feature annotation.</text>
</comment>
<comment type="catalytic activity">
    <reaction evidence="15 17 19">
        <text>(6S)-NADHX + ADP = AMP + phosphate + NADH + H(+)</text>
        <dbReference type="Rhea" id="RHEA:32223"/>
        <dbReference type="ChEBI" id="CHEBI:15378"/>
        <dbReference type="ChEBI" id="CHEBI:43474"/>
        <dbReference type="ChEBI" id="CHEBI:57945"/>
        <dbReference type="ChEBI" id="CHEBI:64074"/>
        <dbReference type="ChEBI" id="CHEBI:456215"/>
        <dbReference type="ChEBI" id="CHEBI:456216"/>
        <dbReference type="EC" id="4.2.1.136"/>
    </reaction>
</comment>
<keyword evidence="10 17" id="KW-0520">NAD</keyword>
<comment type="catalytic activity">
    <reaction evidence="2 18 19">
        <text>(6R)-NADPHX = (6S)-NADPHX</text>
        <dbReference type="Rhea" id="RHEA:32227"/>
        <dbReference type="ChEBI" id="CHEBI:64076"/>
        <dbReference type="ChEBI" id="CHEBI:64077"/>
        <dbReference type="EC" id="5.1.99.6"/>
    </reaction>
</comment>
<dbReference type="OrthoDB" id="9806925at2"/>
<sequence>MEKINLYTAEQVRSLDQVAMDEFNINSFELMQKAGAQAFAYLQEHYPAKNKLLIFCGKGNNAGDGYIVAAFAKQAGWQVLVQALSHIDKLSDDVHKAAKLAVKAGVVISSLNCSEQICTEQTVIIDALLGTGFKGKLQGDYLRAIRFINQLTHRLDVACVSLDVPSGLDATCGVCRQEAVRAQQTITFIGNKQGLYTGDGPEYAGQVIYRSLGLDAALYKKEPVNSMLLQQTPGLLTQRHKNSHKGDYGHVLVIAGGSGMLGAGLMAATAALRSGAGLVKLATLESHARLVSLYQPELISYGLNEHTSSDALLELISPADTLLIGSGLVDSACGLSVMDRVIRQAMSLNKVLILDAGALTWLAKNPLSYDNWLLTPHPGEAAQLLTRTSEKIQEDRFRAVWQLQRKYQGCVILKGCGSLIADNESSTTYVCPYGNPGMATAGMGDVLAGMTAGLVFQLKSIRLAAQYAVTLHAGIADRLVLQQGEAGLLATDIIRELRV</sequence>
<evidence type="ECO:0000256" key="10">
    <source>
        <dbReference type="ARBA" id="ARBA00023027"/>
    </source>
</evidence>
<keyword evidence="11 18" id="KW-0413">Isomerase</keyword>
<comment type="similarity">
    <text evidence="3 19">In the N-terminal section; belongs to the NnrE/AIBP family.</text>
</comment>
<evidence type="ECO:0000256" key="6">
    <source>
        <dbReference type="ARBA" id="ARBA00022741"/>
    </source>
</evidence>
<dbReference type="SMR" id="A0A1L6TF68"/>
<feature type="binding site" evidence="18">
    <location>
        <position position="61"/>
    </location>
    <ligand>
        <name>K(+)</name>
        <dbReference type="ChEBI" id="CHEBI:29103"/>
    </ligand>
</feature>
<dbReference type="Gene3D" id="3.40.1190.20">
    <property type="match status" value="1"/>
</dbReference>
<accession>A0A1L6TF68</accession>
<dbReference type="EC" id="5.1.99.6" evidence="19"/>
<dbReference type="Proteomes" id="UP000029558">
    <property type="component" value="Chromosome"/>
</dbReference>
<dbReference type="HAMAP" id="MF_01965">
    <property type="entry name" value="NADHX_dehydratase"/>
    <property type="match status" value="1"/>
</dbReference>
<feature type="binding site" evidence="18">
    <location>
        <position position="126"/>
    </location>
    <ligand>
        <name>K(+)</name>
        <dbReference type="ChEBI" id="CHEBI:29103"/>
    </ligand>
</feature>
<comment type="catalytic activity">
    <reaction evidence="1 18 19">
        <text>(6R)-NADHX = (6S)-NADHX</text>
        <dbReference type="Rhea" id="RHEA:32215"/>
        <dbReference type="ChEBI" id="CHEBI:64074"/>
        <dbReference type="ChEBI" id="CHEBI:64075"/>
        <dbReference type="EC" id="5.1.99.6"/>
    </reaction>
</comment>
<evidence type="ECO:0000256" key="7">
    <source>
        <dbReference type="ARBA" id="ARBA00022840"/>
    </source>
</evidence>
<keyword evidence="9 18" id="KW-0630">Potassium</keyword>
<evidence type="ECO:0000256" key="16">
    <source>
        <dbReference type="ARBA" id="ARBA00049209"/>
    </source>
</evidence>
<feature type="binding site" evidence="18">
    <location>
        <position position="166"/>
    </location>
    <ligand>
        <name>K(+)</name>
        <dbReference type="ChEBI" id="CHEBI:29103"/>
    </ligand>
</feature>
<evidence type="ECO:0000256" key="11">
    <source>
        <dbReference type="ARBA" id="ARBA00023235"/>
    </source>
</evidence>
<dbReference type="GO" id="GO:0005524">
    <property type="term" value="F:ATP binding"/>
    <property type="evidence" value="ECO:0007669"/>
    <property type="project" value="UniProtKB-UniRule"/>
</dbReference>
<dbReference type="GO" id="GO:0110051">
    <property type="term" value="P:metabolite repair"/>
    <property type="evidence" value="ECO:0007669"/>
    <property type="project" value="TreeGrafter"/>
</dbReference>
<comment type="cofactor">
    <cofactor evidence="18 19">
        <name>K(+)</name>
        <dbReference type="ChEBI" id="CHEBI:29103"/>
    </cofactor>
    <text evidence="18 19">Binds 1 potassium ion per subunit.</text>
</comment>
<dbReference type="CDD" id="cd01171">
    <property type="entry name" value="YXKO-related"/>
    <property type="match status" value="1"/>
</dbReference>
<evidence type="ECO:0000256" key="15">
    <source>
        <dbReference type="ARBA" id="ARBA00048238"/>
    </source>
</evidence>
<feature type="binding site" evidence="17">
    <location>
        <position position="377"/>
    </location>
    <ligand>
        <name>(6S)-NADPHX</name>
        <dbReference type="ChEBI" id="CHEBI:64076"/>
    </ligand>
</feature>
<evidence type="ECO:0000256" key="12">
    <source>
        <dbReference type="ARBA" id="ARBA00023239"/>
    </source>
</evidence>
<dbReference type="NCBIfam" id="TIGR00197">
    <property type="entry name" value="yjeF_nterm"/>
    <property type="match status" value="1"/>
</dbReference>
<keyword evidence="8 17" id="KW-0521">NADP</keyword>
<feature type="binding site" evidence="17">
    <location>
        <begin position="414"/>
        <end position="418"/>
    </location>
    <ligand>
        <name>AMP</name>
        <dbReference type="ChEBI" id="CHEBI:456215"/>
    </ligand>
</feature>
<keyword evidence="12 17" id="KW-0456">Lyase</keyword>
<evidence type="ECO:0000256" key="17">
    <source>
        <dbReference type="HAMAP-Rule" id="MF_01965"/>
    </source>
</evidence>
<comment type="subunit">
    <text evidence="17">Homotetramer.</text>
</comment>
<keyword evidence="6 17" id="KW-0547">Nucleotide-binding</keyword>
<dbReference type="HAMAP" id="MF_01966">
    <property type="entry name" value="NADHX_epimerase"/>
    <property type="match status" value="1"/>
</dbReference>
<dbReference type="EMBL" id="CP012508">
    <property type="protein sequence ID" value="ALB24140.1"/>
    <property type="molecule type" value="Genomic_DNA"/>
</dbReference>
<keyword evidence="13" id="KW-0511">Multifunctional enzyme</keyword>
<feature type="binding site" evidence="18">
    <location>
        <begin position="130"/>
        <end position="136"/>
    </location>
    <ligand>
        <name>(6S)-NADPHX</name>
        <dbReference type="ChEBI" id="CHEBI:64076"/>
    </ligand>
</feature>
<dbReference type="PROSITE" id="PS51383">
    <property type="entry name" value="YJEF_C_3"/>
    <property type="match status" value="1"/>
</dbReference>
<dbReference type="GO" id="GO:0052856">
    <property type="term" value="F:NAD(P)HX epimerase activity"/>
    <property type="evidence" value="ECO:0007669"/>
    <property type="project" value="UniProtKB-UniRule"/>
</dbReference>
<dbReference type="SUPFAM" id="SSF53613">
    <property type="entry name" value="Ribokinase-like"/>
    <property type="match status" value="1"/>
</dbReference>
<comment type="similarity">
    <text evidence="18">Belongs to the NnrE/AIBP family.</text>
</comment>
<dbReference type="InterPro" id="IPR004443">
    <property type="entry name" value="YjeF_N_dom"/>
</dbReference>
<dbReference type="Pfam" id="PF03853">
    <property type="entry name" value="YjeF_N"/>
    <property type="match status" value="1"/>
</dbReference>
<feature type="binding site" evidence="18">
    <location>
        <position position="163"/>
    </location>
    <ligand>
        <name>(6S)-NADPHX</name>
        <dbReference type="ChEBI" id="CHEBI:64076"/>
    </ligand>
</feature>
<feature type="binding site" evidence="17">
    <location>
        <position position="445"/>
    </location>
    <ligand>
        <name>(6S)-NADPHX</name>
        <dbReference type="ChEBI" id="CHEBI:64076"/>
    </ligand>
</feature>
<dbReference type="PROSITE" id="PS51385">
    <property type="entry name" value="YJEF_N"/>
    <property type="match status" value="1"/>
</dbReference>
<proteinExistence type="inferred from homology"/>
<comment type="cofactor">
    <cofactor evidence="17">
        <name>Mg(2+)</name>
        <dbReference type="ChEBI" id="CHEBI:18420"/>
    </cofactor>
</comment>
<dbReference type="PANTHER" id="PTHR12592:SF0">
    <property type="entry name" value="ATP-DEPENDENT (S)-NAD(P)H-HYDRATE DEHYDRATASE"/>
    <property type="match status" value="1"/>
</dbReference>